<dbReference type="AlphaFoldDB" id="A0A165DSG7"/>
<sequence length="403" mass="42886">MAKRLKDAFNARWPTYVYKRRPNNSRRKRKKASDPVGADPRGGEGSRGVQKRGSFSSVGTISNITTFSSRPSTARSHSGQSAEEPPTTGASRVSTGHVSTMASQTSTPSVVQGAYSGYARPEGSGPSSWSWSSGSAIQHDLPVPATTSSASVPSMRRQSSQHNTVGVAPNGPPQFKHEEEEEVVYRSGNSPDTEHMWHGTGVSRGFNISDFQPQQRGDFNIADFQPRDNVTNDPNWISQFQISSSYPISGSHGTSSQSRPYSGGHSMPLPGFPSGSRGSFSSLNAIHNFGASSTSPQDRFAGNTSAPSASPGIETAGRSSYSFSSMNGSFQTSGANNSVTPPAEQPRGSHYFNGSSFQGTGVNAPVQQQGRSSLPNVLSIPPQGRQEDRTNGGYWSPHGEPPR</sequence>
<feature type="compositionally biased region" description="Polar residues" evidence="1">
    <location>
        <begin position="53"/>
        <end position="81"/>
    </location>
</feature>
<feature type="region of interest" description="Disordered" evidence="1">
    <location>
        <begin position="247"/>
        <end position="275"/>
    </location>
</feature>
<dbReference type="STRING" id="1353952.A0A165DSG7"/>
<protein>
    <submittedName>
        <fullName evidence="2">Uncharacterized protein</fullName>
    </submittedName>
</protein>
<feature type="compositionally biased region" description="Polar residues" evidence="1">
    <location>
        <begin position="330"/>
        <end position="340"/>
    </location>
</feature>
<feature type="compositionally biased region" description="Basic residues" evidence="1">
    <location>
        <begin position="18"/>
        <end position="31"/>
    </location>
</feature>
<feature type="region of interest" description="Disordered" evidence="1">
    <location>
        <begin position="1"/>
        <end position="135"/>
    </location>
</feature>
<organism evidence="2 3">
    <name type="scientific">Calocera cornea HHB12733</name>
    <dbReference type="NCBI Taxonomy" id="1353952"/>
    <lineage>
        <taxon>Eukaryota</taxon>
        <taxon>Fungi</taxon>
        <taxon>Dikarya</taxon>
        <taxon>Basidiomycota</taxon>
        <taxon>Agaricomycotina</taxon>
        <taxon>Dacrymycetes</taxon>
        <taxon>Dacrymycetales</taxon>
        <taxon>Dacrymycetaceae</taxon>
        <taxon>Calocera</taxon>
    </lineage>
</organism>
<feature type="compositionally biased region" description="Polar residues" evidence="1">
    <location>
        <begin position="290"/>
        <end position="308"/>
    </location>
</feature>
<feature type="compositionally biased region" description="Polar residues" evidence="1">
    <location>
        <begin position="247"/>
        <end position="260"/>
    </location>
</feature>
<proteinExistence type="predicted"/>
<dbReference type="EMBL" id="KV424037">
    <property type="protein sequence ID" value="KZT53451.1"/>
    <property type="molecule type" value="Genomic_DNA"/>
</dbReference>
<dbReference type="OrthoDB" id="1919336at2759"/>
<gene>
    <name evidence="2" type="ORF">CALCODRAFT_51545</name>
</gene>
<name>A0A165DSG7_9BASI</name>
<evidence type="ECO:0000313" key="2">
    <source>
        <dbReference type="EMBL" id="KZT53451.1"/>
    </source>
</evidence>
<feature type="compositionally biased region" description="Low complexity" evidence="1">
    <location>
        <begin position="123"/>
        <end position="135"/>
    </location>
</feature>
<feature type="compositionally biased region" description="Low complexity" evidence="1">
    <location>
        <begin position="319"/>
        <end position="329"/>
    </location>
</feature>
<dbReference type="Proteomes" id="UP000076842">
    <property type="component" value="Unassembled WGS sequence"/>
</dbReference>
<dbReference type="InParanoid" id="A0A165DSG7"/>
<evidence type="ECO:0000256" key="1">
    <source>
        <dbReference type="SAM" id="MobiDB-lite"/>
    </source>
</evidence>
<feature type="region of interest" description="Disordered" evidence="1">
    <location>
        <begin position="290"/>
        <end position="403"/>
    </location>
</feature>
<keyword evidence="3" id="KW-1185">Reference proteome</keyword>
<feature type="compositionally biased region" description="Polar residues" evidence="1">
    <location>
        <begin position="352"/>
        <end position="376"/>
    </location>
</feature>
<feature type="compositionally biased region" description="Polar residues" evidence="1">
    <location>
        <begin position="88"/>
        <end position="110"/>
    </location>
</feature>
<evidence type="ECO:0000313" key="3">
    <source>
        <dbReference type="Proteomes" id="UP000076842"/>
    </source>
</evidence>
<accession>A0A165DSG7</accession>
<reference evidence="2 3" key="1">
    <citation type="journal article" date="2016" name="Mol. Biol. Evol.">
        <title>Comparative Genomics of Early-Diverging Mushroom-Forming Fungi Provides Insights into the Origins of Lignocellulose Decay Capabilities.</title>
        <authorList>
            <person name="Nagy L.G."/>
            <person name="Riley R."/>
            <person name="Tritt A."/>
            <person name="Adam C."/>
            <person name="Daum C."/>
            <person name="Floudas D."/>
            <person name="Sun H."/>
            <person name="Yadav J.S."/>
            <person name="Pangilinan J."/>
            <person name="Larsson K.H."/>
            <person name="Matsuura K."/>
            <person name="Barry K."/>
            <person name="Labutti K."/>
            <person name="Kuo R."/>
            <person name="Ohm R.A."/>
            <person name="Bhattacharya S.S."/>
            <person name="Shirouzu T."/>
            <person name="Yoshinaga Y."/>
            <person name="Martin F.M."/>
            <person name="Grigoriev I.V."/>
            <person name="Hibbett D.S."/>
        </authorList>
    </citation>
    <scope>NUCLEOTIDE SEQUENCE [LARGE SCALE GENOMIC DNA]</scope>
    <source>
        <strain evidence="2 3">HHB12733</strain>
    </source>
</reference>